<keyword evidence="11" id="KW-1185">Reference proteome</keyword>
<keyword evidence="5" id="KW-0812">Transmembrane</keyword>
<dbReference type="AlphaFoldDB" id="A0A4Y2V4V2"/>
<comment type="function">
    <text evidence="1">General regulator of phagocytosis. Required to uptake Gram negative bacterium by macrophages.</text>
</comment>
<feature type="non-terminal residue" evidence="10">
    <location>
        <position position="1"/>
    </location>
</feature>
<dbReference type="PANTHER" id="PTHR21425">
    <property type="entry name" value="NICE-3"/>
    <property type="match status" value="1"/>
</dbReference>
<accession>A0A4Y2V4V2</accession>
<dbReference type="GO" id="GO:0005794">
    <property type="term" value="C:Golgi apparatus"/>
    <property type="evidence" value="ECO:0007669"/>
    <property type="project" value="UniProtKB-SubCell"/>
</dbReference>
<dbReference type="GO" id="GO:0016020">
    <property type="term" value="C:membrane"/>
    <property type="evidence" value="ECO:0007669"/>
    <property type="project" value="UniProtKB-SubCell"/>
</dbReference>
<evidence type="ECO:0000256" key="1">
    <source>
        <dbReference type="ARBA" id="ARBA00002620"/>
    </source>
</evidence>
<evidence type="ECO:0000256" key="5">
    <source>
        <dbReference type="ARBA" id="ARBA00022692"/>
    </source>
</evidence>
<keyword evidence="9" id="KW-0472">Membrane</keyword>
<dbReference type="PANTHER" id="PTHR21425:SF2">
    <property type="entry name" value="PROTEIN C1ORF43"/>
    <property type="match status" value="1"/>
</dbReference>
<evidence type="ECO:0000256" key="9">
    <source>
        <dbReference type="ARBA" id="ARBA00023136"/>
    </source>
</evidence>
<dbReference type="Proteomes" id="UP000499080">
    <property type="component" value="Unassembled WGS sequence"/>
</dbReference>
<keyword evidence="7" id="KW-0333">Golgi apparatus</keyword>
<comment type="subcellular location">
    <subcellularLocation>
        <location evidence="4">Golgi apparatus</location>
    </subcellularLocation>
    <subcellularLocation>
        <location evidence="2">Membrane</location>
        <topology evidence="2">Single-pass membrane protein</topology>
    </subcellularLocation>
    <subcellularLocation>
        <location evidence="3">Mitochondrion</location>
    </subcellularLocation>
</comment>
<keyword evidence="8" id="KW-0496">Mitochondrion</keyword>
<dbReference type="InterPro" id="IPR010876">
    <property type="entry name" value="C1orf43"/>
</dbReference>
<comment type="caution">
    <text evidence="10">The sequence shown here is derived from an EMBL/GenBank/DDBJ whole genome shotgun (WGS) entry which is preliminary data.</text>
</comment>
<organism evidence="10 11">
    <name type="scientific">Araneus ventricosus</name>
    <name type="common">Orbweaver spider</name>
    <name type="synonym">Epeira ventricosa</name>
    <dbReference type="NCBI Taxonomy" id="182803"/>
    <lineage>
        <taxon>Eukaryota</taxon>
        <taxon>Metazoa</taxon>
        <taxon>Ecdysozoa</taxon>
        <taxon>Arthropoda</taxon>
        <taxon>Chelicerata</taxon>
        <taxon>Arachnida</taxon>
        <taxon>Araneae</taxon>
        <taxon>Araneomorphae</taxon>
        <taxon>Entelegynae</taxon>
        <taxon>Araneoidea</taxon>
        <taxon>Araneidae</taxon>
        <taxon>Araneus</taxon>
    </lineage>
</organism>
<evidence type="ECO:0000256" key="6">
    <source>
        <dbReference type="ARBA" id="ARBA00022989"/>
    </source>
</evidence>
<evidence type="ECO:0000256" key="4">
    <source>
        <dbReference type="ARBA" id="ARBA00004555"/>
    </source>
</evidence>
<keyword evidence="6" id="KW-1133">Transmembrane helix</keyword>
<evidence type="ECO:0000256" key="2">
    <source>
        <dbReference type="ARBA" id="ARBA00004167"/>
    </source>
</evidence>
<evidence type="ECO:0000256" key="3">
    <source>
        <dbReference type="ARBA" id="ARBA00004173"/>
    </source>
</evidence>
<evidence type="ECO:0000256" key="8">
    <source>
        <dbReference type="ARBA" id="ARBA00023128"/>
    </source>
</evidence>
<dbReference type="OrthoDB" id="5960253at2759"/>
<proteinExistence type="predicted"/>
<evidence type="ECO:0000313" key="10">
    <source>
        <dbReference type="EMBL" id="GBO20295.1"/>
    </source>
</evidence>
<evidence type="ECO:0000256" key="7">
    <source>
        <dbReference type="ARBA" id="ARBA00023034"/>
    </source>
</evidence>
<evidence type="ECO:0000313" key="11">
    <source>
        <dbReference type="Proteomes" id="UP000499080"/>
    </source>
</evidence>
<dbReference type="GO" id="GO:0005739">
    <property type="term" value="C:mitochondrion"/>
    <property type="evidence" value="ECO:0007669"/>
    <property type="project" value="UniProtKB-SubCell"/>
</dbReference>
<protein>
    <submittedName>
        <fullName evidence="10">Uncharacterized protein</fullName>
    </submittedName>
</protein>
<dbReference type="Pfam" id="PF07406">
    <property type="entry name" value="NICE-3"/>
    <property type="match status" value="1"/>
</dbReference>
<gene>
    <name evidence="10" type="ORF">AVEN_197183_1</name>
</gene>
<reference evidence="10 11" key="1">
    <citation type="journal article" date="2019" name="Sci. Rep.">
        <title>Orb-weaving spider Araneus ventricosus genome elucidates the spidroin gene catalogue.</title>
        <authorList>
            <person name="Kono N."/>
            <person name="Nakamura H."/>
            <person name="Ohtoshi R."/>
            <person name="Moran D.A.P."/>
            <person name="Shinohara A."/>
            <person name="Yoshida Y."/>
            <person name="Fujiwara M."/>
            <person name="Mori M."/>
            <person name="Tomita M."/>
            <person name="Arakawa K."/>
        </authorList>
    </citation>
    <scope>NUCLEOTIDE SEQUENCE [LARGE SCALE GENOMIC DNA]</scope>
</reference>
<sequence>TFVLLFIFANRQIKRFSLKSKFGPHFPIAQDAPKSVQSEINRRLDVVRTIAYQPILLRKSDEIYFTEEANSIHSKYYI</sequence>
<name>A0A4Y2V4V2_ARAVE</name>
<dbReference type="EMBL" id="BGPR01043664">
    <property type="protein sequence ID" value="GBO20295.1"/>
    <property type="molecule type" value="Genomic_DNA"/>
</dbReference>